<dbReference type="GO" id="GO:1990116">
    <property type="term" value="P:ribosome-associated ubiquitin-dependent protein catabolic process"/>
    <property type="evidence" value="ECO:0007669"/>
    <property type="project" value="UniProtKB-UniRule"/>
</dbReference>
<dbReference type="InterPro" id="IPR001841">
    <property type="entry name" value="Znf_RING"/>
</dbReference>
<comment type="function">
    <text evidence="14">E3 ubiquitin-protein ligase component of the ribosome quality control complex (RQC), a ribosome-associated complex that mediates ubiquitination and extraction of incompletely synthesized nascent chains for proteasomal degradation. Mediates ubiquitination of proteins derived from mRNAs lacking stop codons (non-stop proteins) and other translation arrest products induced by poly-lysine sequences and tandem rare codons. Ubiquitination leads to CDC48 recruitment for extraction and degradation of the incomplete translation product. May indirectly play a role in chromatin function and transcription.</text>
</comment>
<dbReference type="SUPFAM" id="SSF48371">
    <property type="entry name" value="ARM repeat"/>
    <property type="match status" value="1"/>
</dbReference>
<dbReference type="GO" id="GO:0008270">
    <property type="term" value="F:zinc ion binding"/>
    <property type="evidence" value="ECO:0007669"/>
    <property type="project" value="UniProtKB-KW"/>
</dbReference>
<dbReference type="InterPro" id="IPR054476">
    <property type="entry name" value="Ltn1_N"/>
</dbReference>
<proteinExistence type="inferred from homology"/>
<organism evidence="18 19">
    <name type="scientific">Rhizophagus irregularis</name>
    <dbReference type="NCBI Taxonomy" id="588596"/>
    <lineage>
        <taxon>Eukaryota</taxon>
        <taxon>Fungi</taxon>
        <taxon>Fungi incertae sedis</taxon>
        <taxon>Mucoromycota</taxon>
        <taxon>Glomeromycotina</taxon>
        <taxon>Glomeromycetes</taxon>
        <taxon>Glomerales</taxon>
        <taxon>Glomeraceae</taxon>
        <taxon>Rhizophagus</taxon>
    </lineage>
</organism>
<feature type="domain" description="RING-type" evidence="17">
    <location>
        <begin position="1523"/>
        <end position="1570"/>
    </location>
</feature>
<protein>
    <recommendedName>
        <fullName evidence="6 16">E3 ubiquitin-protein ligase listerin</fullName>
        <ecNumber evidence="5 16">2.3.2.27</ecNumber>
    </recommendedName>
    <alternativeName>
        <fullName evidence="16">RING-type E3 ubiquitin transferase listerin</fullName>
    </alternativeName>
</protein>
<dbReference type="GO" id="GO:0061630">
    <property type="term" value="F:ubiquitin protein ligase activity"/>
    <property type="evidence" value="ECO:0007669"/>
    <property type="project" value="UniProtKB-UniRule"/>
</dbReference>
<evidence type="ECO:0000256" key="7">
    <source>
        <dbReference type="ARBA" id="ARBA00022490"/>
    </source>
</evidence>
<comment type="function">
    <text evidence="16">E3 ubiquitin-protein ligase. Component of the ribosome quality control complex (RQC), a ribosome-associated complex that mediates ubiquitination and extraction of incompletely synthesized nascent chains for proteasomal degradation.</text>
</comment>
<dbReference type="VEuPathDB" id="FungiDB:RhiirA1_493675"/>
<evidence type="ECO:0000256" key="6">
    <source>
        <dbReference type="ARBA" id="ARBA00017157"/>
    </source>
</evidence>
<dbReference type="SUPFAM" id="SSF57850">
    <property type="entry name" value="RING/U-box"/>
    <property type="match status" value="1"/>
</dbReference>
<dbReference type="GO" id="GO:0005829">
    <property type="term" value="C:cytosol"/>
    <property type="evidence" value="ECO:0007669"/>
    <property type="project" value="UniProtKB-SubCell"/>
</dbReference>
<dbReference type="EMBL" id="LLXH01000014">
    <property type="protein sequence ID" value="PKC75834.1"/>
    <property type="molecule type" value="Genomic_DNA"/>
</dbReference>
<dbReference type="InterPro" id="IPR054478">
    <property type="entry name" value="LTN1_UBC"/>
</dbReference>
<dbReference type="InterPro" id="IPR011016">
    <property type="entry name" value="Znf_RING-CH"/>
</dbReference>
<evidence type="ECO:0000256" key="4">
    <source>
        <dbReference type="ARBA" id="ARBA00007997"/>
    </source>
</evidence>
<accession>A0A2N0SJW2</accession>
<comment type="similarity">
    <text evidence="4 16">Belongs to the LTN1 family.</text>
</comment>
<reference evidence="18 19" key="1">
    <citation type="submission" date="2017-10" db="EMBL/GenBank/DDBJ databases">
        <title>Extensive intraspecific genome diversity in a model arbuscular mycorrhizal fungus.</title>
        <authorList>
            <person name="Chen E.C.H."/>
            <person name="Morin E."/>
            <person name="Baudet D."/>
            <person name="Noel J."/>
            <person name="Ndikumana S."/>
            <person name="Charron P."/>
            <person name="St-Onge C."/>
            <person name="Giorgi J."/>
            <person name="Grigoriev I.V."/>
            <person name="Roux C."/>
            <person name="Martin F.M."/>
            <person name="Corradi N."/>
        </authorList>
    </citation>
    <scope>NUCLEOTIDE SEQUENCE [LARGE SCALE GENOMIC DNA]</scope>
    <source>
        <strain evidence="18 19">A1</strain>
    </source>
</reference>
<evidence type="ECO:0000256" key="1">
    <source>
        <dbReference type="ARBA" id="ARBA00000900"/>
    </source>
</evidence>
<evidence type="ECO:0000256" key="11">
    <source>
        <dbReference type="ARBA" id="ARBA00022771"/>
    </source>
</evidence>
<keyword evidence="12 16" id="KW-0833">Ubl conjugation pathway</keyword>
<evidence type="ECO:0000313" key="18">
    <source>
        <dbReference type="EMBL" id="PKC75834.1"/>
    </source>
</evidence>
<evidence type="ECO:0000256" key="5">
    <source>
        <dbReference type="ARBA" id="ARBA00012483"/>
    </source>
</evidence>
<evidence type="ECO:0000256" key="16">
    <source>
        <dbReference type="RuleBase" id="RU367090"/>
    </source>
</evidence>
<dbReference type="Pfam" id="PF22958">
    <property type="entry name" value="Ltn1_1st"/>
    <property type="match status" value="1"/>
</dbReference>
<comment type="pathway">
    <text evidence="3 16">Protein modification; protein ubiquitination.</text>
</comment>
<evidence type="ECO:0000256" key="13">
    <source>
        <dbReference type="ARBA" id="ARBA00022833"/>
    </source>
</evidence>
<dbReference type="Pfam" id="PF23009">
    <property type="entry name" value="UBC_like"/>
    <property type="match status" value="1"/>
</dbReference>
<name>A0A2N0SJW2_9GLOM</name>
<dbReference type="PANTHER" id="PTHR12389:SF0">
    <property type="entry name" value="E3 UBIQUITIN-PROTEIN LIGASE LISTERIN"/>
    <property type="match status" value="1"/>
</dbReference>
<dbReference type="GO" id="GO:0043023">
    <property type="term" value="F:ribosomal large subunit binding"/>
    <property type="evidence" value="ECO:0007669"/>
    <property type="project" value="TreeGrafter"/>
</dbReference>
<evidence type="ECO:0000256" key="15">
    <source>
        <dbReference type="PROSITE-ProRule" id="PRU00175"/>
    </source>
</evidence>
<gene>
    <name evidence="18" type="ORF">RhiirA1_493675</name>
</gene>
<dbReference type="CDD" id="cd16491">
    <property type="entry name" value="RING-CH-C4HC3_LTN1"/>
    <property type="match status" value="1"/>
</dbReference>
<keyword evidence="11 15" id="KW-0863">Zinc-finger</keyword>
<keyword evidence="10" id="KW-0677">Repeat</keyword>
<dbReference type="Pfam" id="PF22999">
    <property type="entry name" value="LTN1_E3_ligase_6th"/>
    <property type="match status" value="1"/>
</dbReference>
<evidence type="ECO:0000256" key="8">
    <source>
        <dbReference type="ARBA" id="ARBA00022679"/>
    </source>
</evidence>
<dbReference type="PANTHER" id="PTHR12389">
    <property type="entry name" value="ZINC FINGER PROTEIN 294"/>
    <property type="match status" value="1"/>
</dbReference>
<dbReference type="SMART" id="SM01197">
    <property type="entry name" value="FANCL_C"/>
    <property type="match status" value="1"/>
</dbReference>
<evidence type="ECO:0000256" key="3">
    <source>
        <dbReference type="ARBA" id="ARBA00004906"/>
    </source>
</evidence>
<dbReference type="FunFam" id="3.30.40.10:FF:000038">
    <property type="entry name" value="E3 ubiquitin-protein ligase listerin"/>
    <property type="match status" value="1"/>
</dbReference>
<keyword evidence="13 16" id="KW-0862">Zinc</keyword>
<dbReference type="GO" id="GO:0016567">
    <property type="term" value="P:protein ubiquitination"/>
    <property type="evidence" value="ECO:0007669"/>
    <property type="project" value="UniProtKB-UniPathway"/>
</dbReference>
<dbReference type="PROSITE" id="PS50089">
    <property type="entry name" value="ZF_RING_2"/>
    <property type="match status" value="1"/>
</dbReference>
<comment type="subunit">
    <text evidence="16">Component of the ribosome quality control complex (RQC).</text>
</comment>
<dbReference type="Proteomes" id="UP000232688">
    <property type="component" value="Unassembled WGS sequence"/>
</dbReference>
<comment type="subcellular location">
    <subcellularLocation>
        <location evidence="2">Cytoplasm</location>
        <location evidence="2">Cytosol</location>
    </subcellularLocation>
</comment>
<keyword evidence="7" id="KW-0963">Cytoplasm</keyword>
<dbReference type="InterPro" id="IPR016024">
    <property type="entry name" value="ARM-type_fold"/>
</dbReference>
<dbReference type="SMART" id="SM00184">
    <property type="entry name" value="RING"/>
    <property type="match status" value="1"/>
</dbReference>
<dbReference type="GO" id="GO:0072344">
    <property type="term" value="P:rescue of stalled ribosome"/>
    <property type="evidence" value="ECO:0007669"/>
    <property type="project" value="UniProtKB-UniRule"/>
</dbReference>
<dbReference type="SMART" id="SM00744">
    <property type="entry name" value="RINGv"/>
    <property type="match status" value="1"/>
</dbReference>
<sequence>MFEKSFLTFPLFITCSISIIWSRFNRRKFPGILRRFTPELGPDHVAANYYFSANYTIIGFQQEENSFENKFWLIWRTYTYGKIKNKPRVKENAQPASSSRAAEIIATSGQAPIQNLGGFAQFLGGTAFSSTSTLATSDIDSAVSNAIQLALVLKRLSKRDPITKLKALEEFESYLKKILPVWIISLFDQNKDVARVANESFQAAFPPEKRVDVLVFGREEILSYITDIILYKTSETLSDPRFTSKEDMVSKYLKVVASSYYSLAHIISQLKEDELGKSAQQYDNLFDHSKFWANLSNDTSVVRKSCYSLIKVLVNRRPSEIEKRLDMFSNTYLMKVFNDKDTSVHGDLWDSLLVFTKQFPESWLIASKKKPMLPKLYNFLRSGAYGSVNISYPSILALISHFPKELIDSDTQFYEEFFSNFWKGLLSPTIDRFNSNVFLKAYCECLIYYIIKLRKLENEDKQIFVVENKFFELLENYLVAFKSNTKFQTEQMCSTIAIHISILSSKLQGKGVLKVLSEVLEGLTTRVITSGTVPNPGPNVEKDYIEFSQRLSSLLVSLMEDQQENNELYIMVTALIDKNFCLALNRCKENNGCSIGLNLLLLNLAKNFPNFIFSHSTTKQALDDFIETTFNNLVITCPLDAIDYLFEFFSIHLTYVQESQAQKRWHDLIRTLLELDELKEKLERVHPLIIKVSNIKLSSTLINDQFNEFLVFLTNELINDKIDTTTKESIEHVLETSLLSKETHEGSDSKVFKDIESLVQNCWNQLSDSCRAHQKEDVVFSHISQQIKESILNIQYAVSPTNFAQRVIKLCTSLYQHENATSQELIAPFLLSDKEWRQLSEPLLTSFVNPSLNIIDPMILITSNEEKQADNQFETQSNIYDTYGLSAYARLGLFVIELINKIGIESFFDVKNSSIDGENRRLTHWVLSELLLMHVLCTDIYRSRKKGHHLWDATITEESNYHGFKAFLIEFRTILKQYVKHMVQNMSINLRSLATNMKTGNLSEKCPIIDLSSLFIDILRRSHEKYSYCWARTLHILLSIILKELDVTIVDAEEFFEIVELESSNYLLECILKWHDAEGDKLLFDPKYSHIQIQISRLFISIILQIQISQESHWNFIFQCLQNWLKENGHLVLRYEAIYLFCRLNYLHETVAKSNKYGSEDTSDKGLYVCFPVYKPIIDEQLSYFLFQEKDHQKETFSEQYNEYLEILCESCQNLSKPFLINKKDELYSLLTVPHDGIQKCSFKHLHVLIIQKIMRLSEELEFTDGETISAEFDKGLIPLIIQTHESNYVTHSASTDVFSYKVKTQLVSYLKESNKTSNLLMFIFDTLGLSEFNKPYDLSKWDISEFYIEGFEIQHSFDLGFPLLCAHLYYRSLKHIPSIVRIWWSECKKRQLTIAIDSYTEKYYSPIIIQDQLEMLQSKDVRSQLEDEKFMIRIARSSNEVIASYIVDEYIMELSIKMPVNFPLRQAEFNTLERIGTSEVADLKWAKLPVQTVVNSRNGNLEVALNLFKNNISLRFKGVEDCPICYSVVSLDDRSLPTKKCITCKNKFHASCLYKWFRSSNSTSCPLCRRLF</sequence>
<dbReference type="UniPathway" id="UPA00143"/>
<evidence type="ECO:0000256" key="9">
    <source>
        <dbReference type="ARBA" id="ARBA00022723"/>
    </source>
</evidence>
<dbReference type="EC" id="2.3.2.27" evidence="5 16"/>
<keyword evidence="8 16" id="KW-0808">Transferase</keyword>
<evidence type="ECO:0000259" key="17">
    <source>
        <dbReference type="PROSITE" id="PS50089"/>
    </source>
</evidence>
<evidence type="ECO:0000256" key="2">
    <source>
        <dbReference type="ARBA" id="ARBA00004514"/>
    </source>
</evidence>
<evidence type="ECO:0000256" key="14">
    <source>
        <dbReference type="ARBA" id="ARBA00055150"/>
    </source>
</evidence>
<dbReference type="InterPro" id="IPR039795">
    <property type="entry name" value="LTN1/Rkr1"/>
</dbReference>
<dbReference type="InterPro" id="IPR013083">
    <property type="entry name" value="Znf_RING/FYVE/PHD"/>
</dbReference>
<dbReference type="InterPro" id="IPR054477">
    <property type="entry name" value="LTN1_E3_ligase_6th"/>
</dbReference>
<dbReference type="VEuPathDB" id="FungiDB:FUN_022264"/>
<dbReference type="GO" id="GO:1990112">
    <property type="term" value="C:RQC complex"/>
    <property type="evidence" value="ECO:0007669"/>
    <property type="project" value="UniProtKB-UniRule"/>
</dbReference>
<evidence type="ECO:0000256" key="10">
    <source>
        <dbReference type="ARBA" id="ARBA00022737"/>
    </source>
</evidence>
<dbReference type="Gene3D" id="3.30.40.10">
    <property type="entry name" value="Zinc/RING finger domain, C3HC4 (zinc finger)"/>
    <property type="match status" value="1"/>
</dbReference>
<dbReference type="InterPro" id="IPR039804">
    <property type="entry name" value="RING-CH-C4HC3_LTN1"/>
</dbReference>
<evidence type="ECO:0000256" key="12">
    <source>
        <dbReference type="ARBA" id="ARBA00022786"/>
    </source>
</evidence>
<evidence type="ECO:0000313" key="19">
    <source>
        <dbReference type="Proteomes" id="UP000232688"/>
    </source>
</evidence>
<dbReference type="VEuPathDB" id="FungiDB:RhiirFUN_025772"/>
<comment type="caution">
    <text evidence="18">The sequence shown here is derived from an EMBL/GenBank/DDBJ whole genome shotgun (WGS) entry which is preliminary data.</text>
</comment>
<reference evidence="18 19" key="2">
    <citation type="submission" date="2017-10" db="EMBL/GenBank/DDBJ databases">
        <title>Genome analyses suggest a sexual origin of heterokaryosis in a supposedly ancient asexual fungus.</title>
        <authorList>
            <person name="Corradi N."/>
            <person name="Sedzielewska K."/>
            <person name="Noel J."/>
            <person name="Charron P."/>
            <person name="Farinelli L."/>
            <person name="Marton T."/>
            <person name="Kruger M."/>
            <person name="Pelin A."/>
            <person name="Brachmann A."/>
            <person name="Corradi N."/>
        </authorList>
    </citation>
    <scope>NUCLEOTIDE SEQUENCE [LARGE SCALE GENOMIC DNA]</scope>
    <source>
        <strain evidence="18 19">A1</strain>
    </source>
</reference>
<dbReference type="Pfam" id="PF13639">
    <property type="entry name" value="zf-RING_2"/>
    <property type="match status" value="1"/>
</dbReference>
<comment type="catalytic activity">
    <reaction evidence="1 16">
        <text>S-ubiquitinyl-[E2 ubiquitin-conjugating enzyme]-L-cysteine + [acceptor protein]-L-lysine = [E2 ubiquitin-conjugating enzyme]-L-cysteine + N(6)-ubiquitinyl-[acceptor protein]-L-lysine.</text>
        <dbReference type="EC" id="2.3.2.27"/>
    </reaction>
</comment>
<keyword evidence="9 16" id="KW-0479">Metal-binding</keyword>